<evidence type="ECO:0000256" key="2">
    <source>
        <dbReference type="ARBA" id="ARBA00008896"/>
    </source>
</evidence>
<comment type="similarity">
    <text evidence="2 7">Belongs to the aspartate/ornithine carbamoyltransferase superfamily. ATCase family.</text>
</comment>
<dbReference type="NCBIfam" id="NF002032">
    <property type="entry name" value="PRK00856.1"/>
    <property type="match status" value="1"/>
</dbReference>
<dbReference type="PANTHER" id="PTHR45753">
    <property type="entry name" value="ORNITHINE CARBAMOYLTRANSFERASE, MITOCHONDRIAL"/>
    <property type="match status" value="1"/>
</dbReference>
<evidence type="ECO:0000256" key="6">
    <source>
        <dbReference type="ARBA" id="ARBA00048859"/>
    </source>
</evidence>
<evidence type="ECO:0000256" key="7">
    <source>
        <dbReference type="HAMAP-Rule" id="MF_00001"/>
    </source>
</evidence>
<accession>A6NPL5</accession>
<reference evidence="10 11" key="2">
    <citation type="submission" date="2007-06" db="EMBL/GenBank/DDBJ databases">
        <title>Draft genome sequence of Pseudoflavonifractor capillosus ATCC 29799.</title>
        <authorList>
            <person name="Sudarsanam P."/>
            <person name="Ley R."/>
            <person name="Guruge J."/>
            <person name="Turnbaugh P.J."/>
            <person name="Mahowald M."/>
            <person name="Liep D."/>
            <person name="Gordon J."/>
        </authorList>
    </citation>
    <scope>NUCLEOTIDE SEQUENCE [LARGE SCALE GENOMIC DNA]</scope>
    <source>
        <strain evidence="10 11">ATCC 29799</strain>
    </source>
</reference>
<dbReference type="GO" id="GO:0006207">
    <property type="term" value="P:'de novo' pyrimidine nucleobase biosynthetic process"/>
    <property type="evidence" value="ECO:0007669"/>
    <property type="project" value="InterPro"/>
</dbReference>
<evidence type="ECO:0000259" key="8">
    <source>
        <dbReference type="Pfam" id="PF00185"/>
    </source>
</evidence>
<evidence type="ECO:0000313" key="11">
    <source>
        <dbReference type="Proteomes" id="UP000003639"/>
    </source>
</evidence>
<sequence>MGMRHLIDFGDLPRAEWDALYKRCSDIIDHPADYMDACKGKVMASLFYEPSTRTNFSFQTAMLRVGGSVFGFADPKSTSTAKGETLKDTIKMVSGYADVVVMRNPREGAAKAASLYSDVPVINAGDGGHMHPTQTMADLTTITRLHGGVDGLSVGLCGDLKNGRTVHSLIKAMAKFKDIKFYLISPRELAVPEYMRTFMRENGMWFVEVTGLETVMPQLDVLYMTRIQRERFVDPLEYERNKGIYVLTRSKLERARKDLLVMHPLPRVDEIAIDVDDDPRAVYFEQARYGMFARMSLLIELANQPRMSPGAVEIGTQPVCHNPNCITQTDHYLPPLVKKNGGVDCCAFCDAQLV</sequence>
<reference evidence="10 11" key="1">
    <citation type="submission" date="2007-04" db="EMBL/GenBank/DDBJ databases">
        <authorList>
            <person name="Fulton L."/>
            <person name="Clifton S."/>
            <person name="Fulton B."/>
            <person name="Xu J."/>
            <person name="Minx P."/>
            <person name="Pepin K.H."/>
            <person name="Johnson M."/>
            <person name="Thiruvilangam P."/>
            <person name="Bhonagiri V."/>
            <person name="Nash W.E."/>
            <person name="Mardis E.R."/>
            <person name="Wilson R.K."/>
        </authorList>
    </citation>
    <scope>NUCLEOTIDE SEQUENCE [LARGE SCALE GENOMIC DNA]</scope>
    <source>
        <strain evidence="10 11">ATCC 29799</strain>
    </source>
</reference>
<dbReference type="PRINTS" id="PR00101">
    <property type="entry name" value="ATCASE"/>
</dbReference>
<protein>
    <recommendedName>
        <fullName evidence="7">Aspartate carbamoyltransferase</fullName>
        <ecNumber evidence="7">2.1.3.2</ecNumber>
    </recommendedName>
    <alternativeName>
        <fullName evidence="7">Aspartate transcarbamylase</fullName>
        <shortName evidence="7">ATCase</shortName>
    </alternativeName>
</protein>
<keyword evidence="4 7" id="KW-0665">Pyrimidine biosynthesis</keyword>
<comment type="catalytic activity">
    <reaction evidence="6 7">
        <text>carbamoyl phosphate + L-aspartate = N-carbamoyl-L-aspartate + phosphate + H(+)</text>
        <dbReference type="Rhea" id="RHEA:20013"/>
        <dbReference type="ChEBI" id="CHEBI:15378"/>
        <dbReference type="ChEBI" id="CHEBI:29991"/>
        <dbReference type="ChEBI" id="CHEBI:32814"/>
        <dbReference type="ChEBI" id="CHEBI:43474"/>
        <dbReference type="ChEBI" id="CHEBI:58228"/>
        <dbReference type="EC" id="2.1.3.2"/>
    </reaction>
</comment>
<feature type="binding site" evidence="7">
    <location>
        <position position="134"/>
    </location>
    <ligand>
        <name>carbamoyl phosphate</name>
        <dbReference type="ChEBI" id="CHEBI:58228"/>
    </ligand>
</feature>
<gene>
    <name evidence="7 10" type="primary">pyrB</name>
    <name evidence="10" type="ORF">BACCAP_00131</name>
</gene>
<dbReference type="Gene3D" id="3.40.50.1370">
    <property type="entry name" value="Aspartate/ornithine carbamoyltransferase"/>
    <property type="match status" value="2"/>
</dbReference>
<dbReference type="InterPro" id="IPR036901">
    <property type="entry name" value="Asp/Orn_carbamoylTrfase_sf"/>
</dbReference>
<organism evidence="10 11">
    <name type="scientific">Pseudoflavonifractor capillosus ATCC 29799</name>
    <dbReference type="NCBI Taxonomy" id="411467"/>
    <lineage>
        <taxon>Bacteria</taxon>
        <taxon>Bacillati</taxon>
        <taxon>Bacillota</taxon>
        <taxon>Clostridia</taxon>
        <taxon>Eubacteriales</taxon>
        <taxon>Oscillospiraceae</taxon>
        <taxon>Pseudoflavonifractor</taxon>
    </lineage>
</organism>
<dbReference type="PANTHER" id="PTHR45753:SF6">
    <property type="entry name" value="ASPARTATE CARBAMOYLTRANSFERASE"/>
    <property type="match status" value="1"/>
</dbReference>
<feature type="domain" description="Aspartate/ornithine carbamoyltransferase carbamoyl-P binding" evidence="9">
    <location>
        <begin position="4"/>
        <end position="143"/>
    </location>
</feature>
<evidence type="ECO:0000256" key="3">
    <source>
        <dbReference type="ARBA" id="ARBA00022679"/>
    </source>
</evidence>
<feature type="binding site" evidence="7">
    <location>
        <position position="54"/>
    </location>
    <ligand>
        <name>carbamoyl phosphate</name>
        <dbReference type="ChEBI" id="CHEBI:58228"/>
    </ligand>
</feature>
<feature type="domain" description="Aspartate/ornithine carbamoyltransferase Asp/Orn-binding" evidence="8">
    <location>
        <begin position="150"/>
        <end position="299"/>
    </location>
</feature>
<feature type="binding site" evidence="7">
    <location>
        <position position="131"/>
    </location>
    <ligand>
        <name>carbamoyl phosphate</name>
        <dbReference type="ChEBI" id="CHEBI:58228"/>
    </ligand>
</feature>
<feature type="binding site" evidence="7">
    <location>
        <position position="266"/>
    </location>
    <ligand>
        <name>carbamoyl phosphate</name>
        <dbReference type="ChEBI" id="CHEBI:58228"/>
    </ligand>
</feature>
<dbReference type="InterPro" id="IPR006132">
    <property type="entry name" value="Asp/Orn_carbamoyltranf_P-bd"/>
</dbReference>
<comment type="subunit">
    <text evidence="7">Heterododecamer (2C3:3R2) of six catalytic PyrB chains organized as two trimers (C3), and six regulatory PyrI chains organized as three dimers (R2).</text>
</comment>
<proteinExistence type="inferred from homology"/>
<dbReference type="UniPathway" id="UPA00070">
    <property type="reaction ID" value="UER00116"/>
</dbReference>
<dbReference type="FunFam" id="3.40.50.1370:FF:000002">
    <property type="entry name" value="Aspartate carbamoyltransferase 2"/>
    <property type="match status" value="1"/>
</dbReference>
<dbReference type="GO" id="GO:0044205">
    <property type="term" value="P:'de novo' UMP biosynthetic process"/>
    <property type="evidence" value="ECO:0007669"/>
    <property type="project" value="UniProtKB-UniRule"/>
</dbReference>
<dbReference type="NCBIfam" id="TIGR00670">
    <property type="entry name" value="asp_carb_tr"/>
    <property type="match status" value="1"/>
</dbReference>
<name>A6NPL5_9FIRM</name>
<feature type="binding site" evidence="7">
    <location>
        <position position="164"/>
    </location>
    <ligand>
        <name>L-aspartate</name>
        <dbReference type="ChEBI" id="CHEBI:29991"/>
    </ligand>
</feature>
<dbReference type="STRING" id="411467.BACCAP_00131"/>
<evidence type="ECO:0000256" key="5">
    <source>
        <dbReference type="ARBA" id="ARBA00043884"/>
    </source>
</evidence>
<dbReference type="EC" id="2.1.3.2" evidence="7"/>
<dbReference type="SUPFAM" id="SSF53671">
    <property type="entry name" value="Aspartate/ornithine carbamoyltransferase"/>
    <property type="match status" value="1"/>
</dbReference>
<evidence type="ECO:0000256" key="1">
    <source>
        <dbReference type="ARBA" id="ARBA00004852"/>
    </source>
</evidence>
<dbReference type="Pfam" id="PF00185">
    <property type="entry name" value="OTCace"/>
    <property type="match status" value="1"/>
</dbReference>
<dbReference type="Proteomes" id="UP000003639">
    <property type="component" value="Unassembled WGS sequence"/>
</dbReference>
<keyword evidence="11" id="KW-1185">Reference proteome</keyword>
<feature type="binding site" evidence="7">
    <location>
        <position position="226"/>
    </location>
    <ligand>
        <name>L-aspartate</name>
        <dbReference type="ChEBI" id="CHEBI:29991"/>
    </ligand>
</feature>
<dbReference type="HAMAP" id="MF_00001">
    <property type="entry name" value="Asp_carb_tr"/>
    <property type="match status" value="1"/>
</dbReference>
<dbReference type="AlphaFoldDB" id="A6NPL5"/>
<dbReference type="GO" id="GO:0006520">
    <property type="term" value="P:amino acid metabolic process"/>
    <property type="evidence" value="ECO:0007669"/>
    <property type="project" value="InterPro"/>
</dbReference>
<dbReference type="GO" id="GO:0016597">
    <property type="term" value="F:amino acid binding"/>
    <property type="evidence" value="ECO:0007669"/>
    <property type="project" value="InterPro"/>
</dbReference>
<evidence type="ECO:0000313" key="10">
    <source>
        <dbReference type="EMBL" id="EDN02097.1"/>
    </source>
</evidence>
<dbReference type="InterPro" id="IPR002082">
    <property type="entry name" value="Asp_carbamoyltransf"/>
</dbReference>
<feature type="binding site" evidence="7">
    <location>
        <position position="103"/>
    </location>
    <ligand>
        <name>carbamoyl phosphate</name>
        <dbReference type="ChEBI" id="CHEBI:58228"/>
    </ligand>
</feature>
<comment type="caution">
    <text evidence="10">The sequence shown here is derived from an EMBL/GenBank/DDBJ whole genome shotgun (WGS) entry which is preliminary data.</text>
</comment>
<dbReference type="Pfam" id="PF02729">
    <property type="entry name" value="OTCace_N"/>
    <property type="match status" value="1"/>
</dbReference>
<dbReference type="eggNOG" id="COG0540">
    <property type="taxonomic scope" value="Bacteria"/>
</dbReference>
<dbReference type="PRINTS" id="PR00100">
    <property type="entry name" value="AOTCASE"/>
</dbReference>
<evidence type="ECO:0000259" key="9">
    <source>
        <dbReference type="Pfam" id="PF02729"/>
    </source>
</evidence>
<feature type="binding site" evidence="7">
    <location>
        <position position="53"/>
    </location>
    <ligand>
        <name>carbamoyl phosphate</name>
        <dbReference type="ChEBI" id="CHEBI:58228"/>
    </ligand>
</feature>
<dbReference type="GO" id="GO:0004070">
    <property type="term" value="F:aspartate carbamoyltransferase activity"/>
    <property type="evidence" value="ECO:0007669"/>
    <property type="project" value="UniProtKB-UniRule"/>
</dbReference>
<dbReference type="InterPro" id="IPR006131">
    <property type="entry name" value="Asp_carbamoyltransf_Asp/Orn-bd"/>
</dbReference>
<evidence type="ECO:0000256" key="4">
    <source>
        <dbReference type="ARBA" id="ARBA00022975"/>
    </source>
</evidence>
<dbReference type="PROSITE" id="PS00097">
    <property type="entry name" value="CARBAMOYLTRANSFERASE"/>
    <property type="match status" value="1"/>
</dbReference>
<dbReference type="EMBL" id="AAXG02000001">
    <property type="protein sequence ID" value="EDN02097.1"/>
    <property type="molecule type" value="Genomic_DNA"/>
</dbReference>
<feature type="binding site" evidence="7">
    <location>
        <position position="82"/>
    </location>
    <ligand>
        <name>L-aspartate</name>
        <dbReference type="ChEBI" id="CHEBI:29991"/>
    </ligand>
</feature>
<dbReference type="InterPro" id="IPR006130">
    <property type="entry name" value="Asp/Orn_carbamoylTrfase"/>
</dbReference>
<comment type="function">
    <text evidence="5 7">Catalyzes the condensation of carbamoyl phosphate and aspartate to form carbamoyl aspartate and inorganic phosphate, the committed step in the de novo pyrimidine nucleotide biosynthesis pathway.</text>
</comment>
<keyword evidence="3 7" id="KW-0808">Transferase</keyword>
<comment type="pathway">
    <text evidence="1 7">Pyrimidine metabolism; UMP biosynthesis via de novo pathway; (S)-dihydroorotate from bicarbonate: step 2/3.</text>
</comment>
<feature type="binding site" evidence="7">
    <location>
        <position position="265"/>
    </location>
    <ligand>
        <name>carbamoyl phosphate</name>
        <dbReference type="ChEBI" id="CHEBI:58228"/>
    </ligand>
</feature>